<accession>A0ABP7SY95</accession>
<dbReference type="Proteomes" id="UP001501353">
    <property type="component" value="Unassembled WGS sequence"/>
</dbReference>
<dbReference type="InterPro" id="IPR007139">
    <property type="entry name" value="DUF349"/>
</dbReference>
<reference evidence="3" key="1">
    <citation type="journal article" date="2019" name="Int. J. Syst. Evol. Microbiol.">
        <title>The Global Catalogue of Microorganisms (GCM) 10K type strain sequencing project: providing services to taxonomists for standard genome sequencing and annotation.</title>
        <authorList>
            <consortium name="The Broad Institute Genomics Platform"/>
            <consortium name="The Broad Institute Genome Sequencing Center for Infectious Disease"/>
            <person name="Wu L."/>
            <person name="Ma J."/>
        </authorList>
    </citation>
    <scope>NUCLEOTIDE SEQUENCE [LARGE SCALE GENOMIC DNA]</scope>
    <source>
        <strain evidence="3">JCM 16673</strain>
    </source>
</reference>
<organism evidence="2 3">
    <name type="scientific">Actimicrobium antarcticum</name>
    <dbReference type="NCBI Taxonomy" id="1051899"/>
    <lineage>
        <taxon>Bacteria</taxon>
        <taxon>Pseudomonadati</taxon>
        <taxon>Pseudomonadota</taxon>
        <taxon>Betaproteobacteria</taxon>
        <taxon>Burkholderiales</taxon>
        <taxon>Oxalobacteraceae</taxon>
        <taxon>Actimicrobium</taxon>
    </lineage>
</organism>
<evidence type="ECO:0008006" key="4">
    <source>
        <dbReference type="Google" id="ProtNLM"/>
    </source>
</evidence>
<evidence type="ECO:0000313" key="3">
    <source>
        <dbReference type="Proteomes" id="UP001501353"/>
    </source>
</evidence>
<gene>
    <name evidence="2" type="ORF">GCM10022212_12610</name>
</gene>
<dbReference type="RefSeq" id="WP_344762426.1">
    <property type="nucleotide sequence ID" value="NZ_BAAAZE010000007.1"/>
</dbReference>
<comment type="caution">
    <text evidence="2">The sequence shown here is derived from an EMBL/GenBank/DDBJ whole genome shotgun (WGS) entry which is preliminary data.</text>
</comment>
<name>A0ABP7SY95_9BURK</name>
<feature type="region of interest" description="Disordered" evidence="1">
    <location>
        <begin position="1"/>
        <end position="28"/>
    </location>
</feature>
<dbReference type="Pfam" id="PF03993">
    <property type="entry name" value="DUF349"/>
    <property type="match status" value="2"/>
</dbReference>
<dbReference type="EMBL" id="BAAAZE010000007">
    <property type="protein sequence ID" value="GAA4018285.1"/>
    <property type="molecule type" value="Genomic_DNA"/>
</dbReference>
<evidence type="ECO:0000313" key="2">
    <source>
        <dbReference type="EMBL" id="GAA4018285.1"/>
    </source>
</evidence>
<sequence length="852" mass="91960">MFDFLFKRKPKKSAPSVPAPVIAQTSPPPTAARDAALALARTLQQDEAASIAFLLTCDFADARLTAAQTVQSVAGLHTVLAAMRNTDRRVAKLMQTRLDVLESQRKLQVLASACIADASHVLADTRLTPNQVSELDRRWQALTAVPESVQQEFDAIRTALADRLVAQATLQRSAMDALARLRALPAQAAQFTPDALRLVLTSLDADIAGYQQSPEVSALPKQLLAQCEQAARELRSSLSAIEQQHAARASRCSLLDEWEAAPAESLQQAVLRRSWNGLPAFTDPEQLVEQRFAALLAQVVAAQPVIEPAAQPVKSATPSASAIPESEQKRIFLAALQAMEQALDEGSLQVAAEADKRVRALNLATLRLTDAQGAQLSRLRAELGRLQGWARWGGNVSREELQKAAEALPAQELAIGELAKKIGSLRERWKSLDLSAGPAPKELWHGFDTACTSAYAPVAEHFGKLAEERQKNLALAAELVAGIHLQADALAASAEPDWKVVALSCQRHVQSWQKLGPTERKEKKKLDTAFNDAMQRLREPLSVVRAAEIALREQLIGDAASLSATDRGALDTLRALQERWQECARGLPLERNDEQALWVRFRAACDAAFAKRKEAAAGADAERQQNLQTREALCIVLESAGAEPVSDAAGLLRETAAAWGRAGAVPRAAEEALEARYRAASAVVQRQIDAVRHRRDNAAQLALQAKLELCQQLETAVANGEDTSGIAQMAGQWQALPALAAPLERVLGQRFEQARIAAANADDAYAATLSANRDVLALELLRFEILLSLDSPAGLARERLRLQVDVLQASLKSGQKVVTGQAGVLLLCGLPALVDAGMAARFQRVLEKLVAG</sequence>
<protein>
    <recommendedName>
        <fullName evidence="4">DUF349 domain-containing protein</fullName>
    </recommendedName>
</protein>
<keyword evidence="3" id="KW-1185">Reference proteome</keyword>
<evidence type="ECO:0000256" key="1">
    <source>
        <dbReference type="SAM" id="MobiDB-lite"/>
    </source>
</evidence>
<proteinExistence type="predicted"/>